<reference evidence="1" key="2">
    <citation type="journal article" date="2015" name="Data Brief">
        <title>Shoot transcriptome of the giant reed, Arundo donax.</title>
        <authorList>
            <person name="Barrero R.A."/>
            <person name="Guerrero F.D."/>
            <person name="Moolhuijzen P."/>
            <person name="Goolsby J.A."/>
            <person name="Tidwell J."/>
            <person name="Bellgard S.E."/>
            <person name="Bellgard M.I."/>
        </authorList>
    </citation>
    <scope>NUCLEOTIDE SEQUENCE</scope>
    <source>
        <tissue evidence="1">Shoot tissue taken approximately 20 cm above the soil surface</tissue>
    </source>
</reference>
<organism evidence="1">
    <name type="scientific">Arundo donax</name>
    <name type="common">Giant reed</name>
    <name type="synonym">Donax arundinaceus</name>
    <dbReference type="NCBI Taxonomy" id="35708"/>
    <lineage>
        <taxon>Eukaryota</taxon>
        <taxon>Viridiplantae</taxon>
        <taxon>Streptophyta</taxon>
        <taxon>Embryophyta</taxon>
        <taxon>Tracheophyta</taxon>
        <taxon>Spermatophyta</taxon>
        <taxon>Magnoliopsida</taxon>
        <taxon>Liliopsida</taxon>
        <taxon>Poales</taxon>
        <taxon>Poaceae</taxon>
        <taxon>PACMAD clade</taxon>
        <taxon>Arundinoideae</taxon>
        <taxon>Arundineae</taxon>
        <taxon>Arundo</taxon>
    </lineage>
</organism>
<protein>
    <submittedName>
        <fullName evidence="1">Uncharacterized protein</fullName>
    </submittedName>
</protein>
<evidence type="ECO:0000313" key="1">
    <source>
        <dbReference type="EMBL" id="JAD54102.1"/>
    </source>
</evidence>
<proteinExistence type="predicted"/>
<dbReference type="EMBL" id="GBRH01243793">
    <property type="protein sequence ID" value="JAD54102.1"/>
    <property type="molecule type" value="Transcribed_RNA"/>
</dbReference>
<dbReference type="AlphaFoldDB" id="A0A0A9B4A0"/>
<reference evidence="1" key="1">
    <citation type="submission" date="2014-09" db="EMBL/GenBank/DDBJ databases">
        <authorList>
            <person name="Magalhaes I.L.F."/>
            <person name="Oliveira U."/>
            <person name="Santos F.R."/>
            <person name="Vidigal T.H.D.A."/>
            <person name="Brescovit A.D."/>
            <person name="Santos A.J."/>
        </authorList>
    </citation>
    <scope>NUCLEOTIDE SEQUENCE</scope>
    <source>
        <tissue evidence="1">Shoot tissue taken approximately 20 cm above the soil surface</tissue>
    </source>
</reference>
<sequence length="143" mass="16016">MYIAASGTNWSLACHYISQIWGSMWRTPGVCCKNVKWHLHSLETCHKGEDRAHSKGNILLPTWVSCGHTIIFSVHSDSAHPTGLQLETKAFSLTSPCKSVTQFHVSLPRLHRVKASHNSAFLRISRVKALEKQGYVATNNCKF</sequence>
<name>A0A0A9B4A0_ARUDO</name>
<accession>A0A0A9B4A0</accession>